<comment type="caution">
    <text evidence="2">The sequence shown here is derived from an EMBL/GenBank/DDBJ whole genome shotgun (WGS) entry which is preliminary data.</text>
</comment>
<evidence type="ECO:0000313" key="2">
    <source>
        <dbReference type="EMBL" id="MBO8450370.1"/>
    </source>
</evidence>
<dbReference type="SUPFAM" id="SSF51182">
    <property type="entry name" value="RmlC-like cupins"/>
    <property type="match status" value="1"/>
</dbReference>
<dbReference type="AlphaFoldDB" id="A0A9D9ENU9"/>
<dbReference type="InterPro" id="IPR011051">
    <property type="entry name" value="RmlC_Cupin_sf"/>
</dbReference>
<organism evidence="2 3">
    <name type="scientific">Candidatus Avitreponema avistercoris</name>
    <dbReference type="NCBI Taxonomy" id="2840705"/>
    <lineage>
        <taxon>Bacteria</taxon>
        <taxon>Pseudomonadati</taxon>
        <taxon>Spirochaetota</taxon>
        <taxon>Spirochaetia</taxon>
        <taxon>Spirochaetales</taxon>
        <taxon>Candidatus Avitreponema</taxon>
    </lineage>
</organism>
<evidence type="ECO:0000313" key="3">
    <source>
        <dbReference type="Proteomes" id="UP000823616"/>
    </source>
</evidence>
<dbReference type="EMBL" id="JADIMS010000076">
    <property type="protein sequence ID" value="MBO8450370.1"/>
    <property type="molecule type" value="Genomic_DNA"/>
</dbReference>
<dbReference type="InterPro" id="IPR013096">
    <property type="entry name" value="Cupin_2"/>
</dbReference>
<dbReference type="PANTHER" id="PTHR43698">
    <property type="entry name" value="RIBD C-TERMINAL DOMAIN CONTAINING PROTEIN"/>
    <property type="match status" value="1"/>
</dbReference>
<feature type="domain" description="Cupin type-2" evidence="1">
    <location>
        <begin position="55"/>
        <end position="115"/>
    </location>
</feature>
<evidence type="ECO:0000259" key="1">
    <source>
        <dbReference type="Pfam" id="PF07883"/>
    </source>
</evidence>
<dbReference type="InterPro" id="IPR047263">
    <property type="entry name" value="HNL-like_cupin"/>
</dbReference>
<dbReference type="Proteomes" id="UP000823616">
    <property type="component" value="Unassembled WGS sequence"/>
</dbReference>
<dbReference type="CDD" id="cd02233">
    <property type="entry name" value="cupin_HNL-like"/>
    <property type="match status" value="1"/>
</dbReference>
<reference evidence="2" key="1">
    <citation type="submission" date="2020-10" db="EMBL/GenBank/DDBJ databases">
        <authorList>
            <person name="Gilroy R."/>
        </authorList>
    </citation>
    <scope>NUCLEOTIDE SEQUENCE</scope>
    <source>
        <strain evidence="2">B3-4054</strain>
    </source>
</reference>
<name>A0A9D9ENU9_9SPIR</name>
<dbReference type="PANTHER" id="PTHR43698:SF1">
    <property type="entry name" value="BLL4564 PROTEIN"/>
    <property type="match status" value="1"/>
</dbReference>
<dbReference type="InterPro" id="IPR014710">
    <property type="entry name" value="RmlC-like_jellyroll"/>
</dbReference>
<accession>A0A9D9ENU9</accession>
<protein>
    <submittedName>
        <fullName evidence="2">Cupin domain-containing protein</fullName>
    </submittedName>
</protein>
<reference evidence="2" key="2">
    <citation type="journal article" date="2021" name="PeerJ">
        <title>Extensive microbial diversity within the chicken gut microbiome revealed by metagenomics and culture.</title>
        <authorList>
            <person name="Gilroy R."/>
            <person name="Ravi A."/>
            <person name="Getino M."/>
            <person name="Pursley I."/>
            <person name="Horton D.L."/>
            <person name="Alikhan N.F."/>
            <person name="Baker D."/>
            <person name="Gharbi K."/>
            <person name="Hall N."/>
            <person name="Watson M."/>
            <person name="Adriaenssens E.M."/>
            <person name="Foster-Nyarko E."/>
            <person name="Jarju S."/>
            <person name="Secka A."/>
            <person name="Antonio M."/>
            <person name="Oren A."/>
            <person name="Chaudhuri R.R."/>
            <person name="La Ragione R."/>
            <person name="Hildebrand F."/>
            <person name="Pallen M.J."/>
        </authorList>
    </citation>
    <scope>NUCLEOTIDE SEQUENCE</scope>
    <source>
        <strain evidence="2">B3-4054</strain>
    </source>
</reference>
<dbReference type="Pfam" id="PF07883">
    <property type="entry name" value="Cupin_2"/>
    <property type="match status" value="1"/>
</dbReference>
<gene>
    <name evidence="2" type="ORF">IAA96_04610</name>
</gene>
<proteinExistence type="predicted"/>
<sequence length="151" mass="16206">MNSKNIIPDGAAFDAVNIFGKGQPNTAYARYFTGNSFLQPLQISGGTCPVSISNVTFEPGCRNNWHVHRASSGGGQVIICTAGSGWYQLEGQPAVSMEPGDAAYFPAGVKHWHGAKAGSWFSHLAFELPGENTSNEWLEPVTDAEYRALAE</sequence>
<dbReference type="Gene3D" id="2.60.120.10">
    <property type="entry name" value="Jelly Rolls"/>
    <property type="match status" value="1"/>
</dbReference>